<accession>A0A090VPJ0</accession>
<evidence type="ECO:0000313" key="10">
    <source>
        <dbReference type="Proteomes" id="UP000029641"/>
    </source>
</evidence>
<feature type="transmembrane region" description="Helical" evidence="6">
    <location>
        <begin position="47"/>
        <end position="67"/>
    </location>
</feature>
<keyword evidence="3 6" id="KW-0812">Transmembrane</keyword>
<feature type="transmembrane region" description="Helical" evidence="6">
    <location>
        <begin position="403"/>
        <end position="421"/>
    </location>
</feature>
<feature type="transmembrane region" description="Helical" evidence="6">
    <location>
        <begin position="79"/>
        <end position="99"/>
    </location>
</feature>
<evidence type="ECO:0000313" key="7">
    <source>
        <dbReference type="EMBL" id="GAL65259.1"/>
    </source>
</evidence>
<dbReference type="EMBL" id="BBNR01000001">
    <property type="protein sequence ID" value="GAL65259.1"/>
    <property type="molecule type" value="Genomic_DNA"/>
</dbReference>
<dbReference type="OrthoDB" id="9814608at2"/>
<keyword evidence="2" id="KW-1003">Cell membrane</keyword>
<dbReference type="Proteomes" id="UP000029641">
    <property type="component" value="Unassembled WGS sequence"/>
</dbReference>
<evidence type="ECO:0000256" key="2">
    <source>
        <dbReference type="ARBA" id="ARBA00022475"/>
    </source>
</evidence>
<dbReference type="PANTHER" id="PTHR30250">
    <property type="entry name" value="PST FAMILY PREDICTED COLANIC ACID TRANSPORTER"/>
    <property type="match status" value="1"/>
</dbReference>
<dbReference type="eggNOG" id="COG2244">
    <property type="taxonomic scope" value="Bacteria"/>
</dbReference>
<keyword evidence="5 6" id="KW-0472">Membrane</keyword>
<feature type="transmembrane region" description="Helical" evidence="6">
    <location>
        <begin position="265"/>
        <end position="286"/>
    </location>
</feature>
<feature type="transmembrane region" description="Helical" evidence="6">
    <location>
        <begin position="307"/>
        <end position="330"/>
    </location>
</feature>
<dbReference type="Proteomes" id="UP000030184">
    <property type="component" value="Unassembled WGS sequence"/>
</dbReference>
<sequence>MSTLKKFFKDTIIYGIAAILPRAINIGLVKLHTSVFGAERYAINTDYYVYAAYLNALLTYGLETAFFRFFSKEQEKGKVISTSFIVLLITTTLFLIIALLNAQNITSLFGFEDVLHVKILIWTVFLDTIVVIPFAYLRVTNRPIKFTSIKVLNIMVFAVLNVLFLWIIPKGYVADAILPESFRFYNAGEPQVIYIFLANVMASFTTLVLLLPIILKIKWHINTTILKRLLAYGLPIMIGSLAYVTNENIDKLLLGDLVGNKEMGIYAACYKLGVFMTLYIMAFRLGAEPFFFNHAKEKNAKNNYATILKWFTVLGTVFMLVIVCYIDLFAQILLGKDEYFEALKIVPIILLANLCLGIYNNLSVWYKLTDRTLYGMYISIFGAVITIIFNLIMIPIIGFMASAWATLAAYGSMMLVSYVIGKKYYKVPYDVRSVALYLTIASVFSLIAFVDTFRGNYYISTGLVLVFLGIVYFSEKKEIKQLLKK</sequence>
<feature type="transmembrane region" description="Helical" evidence="6">
    <location>
        <begin position="119"/>
        <end position="139"/>
    </location>
</feature>
<dbReference type="EMBL" id="BBNS01000001">
    <property type="protein sequence ID" value="GAL69313.1"/>
    <property type="molecule type" value="Genomic_DNA"/>
</dbReference>
<feature type="transmembrane region" description="Helical" evidence="6">
    <location>
        <begin position="342"/>
        <end position="362"/>
    </location>
</feature>
<dbReference type="EMBL" id="BBNY01000005">
    <property type="protein sequence ID" value="GAL89151.1"/>
    <property type="molecule type" value="Genomic_DNA"/>
</dbReference>
<feature type="transmembrane region" description="Helical" evidence="6">
    <location>
        <begin position="151"/>
        <end position="172"/>
    </location>
</feature>
<dbReference type="RefSeq" id="WP_042240050.1">
    <property type="nucleotide sequence ID" value="NZ_BBNR01000001.1"/>
</dbReference>
<comment type="subcellular location">
    <subcellularLocation>
        <location evidence="1">Cell membrane</location>
        <topology evidence="1">Multi-pass membrane protein</topology>
    </subcellularLocation>
</comment>
<reference evidence="11" key="1">
    <citation type="journal article" date="2014" name="Genome Announc.">
        <title>Draft Genome Sequence of Marine Flavobacterium Jejuia pallidilutea Strain 11shimoA1 and Pigmentation Mutants.</title>
        <authorList>
            <person name="Takatani N."/>
            <person name="Nakanishi M."/>
            <person name="Meirelles P."/>
            <person name="Mino S."/>
            <person name="Suda W."/>
            <person name="Oshima K."/>
            <person name="Hattori M."/>
            <person name="Ohkuma M."/>
            <person name="Hosokawa M."/>
            <person name="Miyashita K."/>
            <person name="Thompson F.L."/>
            <person name="Niwa A."/>
            <person name="Sawabe T."/>
            <person name="Sawabe T."/>
        </authorList>
    </citation>
    <scope>NUCLEOTIDE SEQUENCE [LARGE SCALE GENOMIC DNA]</scope>
    <source>
        <strain evidence="11">JCM 19538</strain>
    </source>
</reference>
<feature type="transmembrane region" description="Helical" evidence="6">
    <location>
        <begin position="374"/>
        <end position="397"/>
    </location>
</feature>
<dbReference type="AlphaFoldDB" id="A0A090VPJ0"/>
<evidence type="ECO:0000256" key="4">
    <source>
        <dbReference type="ARBA" id="ARBA00022989"/>
    </source>
</evidence>
<dbReference type="InterPro" id="IPR002797">
    <property type="entry name" value="Polysacc_synth"/>
</dbReference>
<feature type="transmembrane region" description="Helical" evidence="6">
    <location>
        <begin position="433"/>
        <end position="450"/>
    </location>
</feature>
<feature type="transmembrane region" description="Helical" evidence="6">
    <location>
        <begin position="12"/>
        <end position="35"/>
    </location>
</feature>
<evidence type="ECO:0000256" key="1">
    <source>
        <dbReference type="ARBA" id="ARBA00004651"/>
    </source>
</evidence>
<comment type="caution">
    <text evidence="7">The sequence shown here is derived from an EMBL/GenBank/DDBJ whole genome shotgun (WGS) entry which is preliminary data.</text>
</comment>
<evidence type="ECO:0000256" key="6">
    <source>
        <dbReference type="SAM" id="Phobius"/>
    </source>
</evidence>
<name>A0A090VPJ0_9FLAO</name>
<dbReference type="STRING" id="504487.JCM19538_2140"/>
<organism evidence="7 10">
    <name type="scientific">Jejuia pallidilutea</name>
    <dbReference type="NCBI Taxonomy" id="504487"/>
    <lineage>
        <taxon>Bacteria</taxon>
        <taxon>Pseudomonadati</taxon>
        <taxon>Bacteroidota</taxon>
        <taxon>Flavobacteriia</taxon>
        <taxon>Flavobacteriales</taxon>
        <taxon>Flavobacteriaceae</taxon>
        <taxon>Jejuia</taxon>
    </lineage>
</organism>
<evidence type="ECO:0000313" key="8">
    <source>
        <dbReference type="EMBL" id="GAL69313.1"/>
    </source>
</evidence>
<proteinExistence type="predicted"/>
<feature type="transmembrane region" description="Helical" evidence="6">
    <location>
        <begin position="229"/>
        <end position="245"/>
    </location>
</feature>
<dbReference type="InterPro" id="IPR050833">
    <property type="entry name" value="Poly_Biosynth_Transport"/>
</dbReference>
<keyword evidence="4 6" id="KW-1133">Transmembrane helix</keyword>
<dbReference type="Proteomes" id="UP000029646">
    <property type="component" value="Unassembled WGS sequence"/>
</dbReference>
<dbReference type="Pfam" id="PF01943">
    <property type="entry name" value="Polysacc_synt"/>
    <property type="match status" value="1"/>
</dbReference>
<feature type="transmembrane region" description="Helical" evidence="6">
    <location>
        <begin position="456"/>
        <end position="474"/>
    </location>
</feature>
<keyword evidence="11" id="KW-1185">Reference proteome</keyword>
<dbReference type="PANTHER" id="PTHR30250:SF11">
    <property type="entry name" value="O-ANTIGEN TRANSPORTER-RELATED"/>
    <property type="match status" value="1"/>
</dbReference>
<gene>
    <name evidence="7" type="ORF">JCM19301_3719</name>
    <name evidence="8" type="ORF">JCM19302_4042</name>
    <name evidence="9" type="ORF">JCM19538_2140</name>
</gene>
<evidence type="ECO:0000313" key="9">
    <source>
        <dbReference type="EMBL" id="GAL89151.1"/>
    </source>
</evidence>
<evidence type="ECO:0000256" key="3">
    <source>
        <dbReference type="ARBA" id="ARBA00022692"/>
    </source>
</evidence>
<dbReference type="GO" id="GO:0005886">
    <property type="term" value="C:plasma membrane"/>
    <property type="evidence" value="ECO:0007669"/>
    <property type="project" value="UniProtKB-SubCell"/>
</dbReference>
<protein>
    <submittedName>
        <fullName evidence="7">Polysaccharide biosynthesis protein</fullName>
    </submittedName>
</protein>
<evidence type="ECO:0000313" key="11">
    <source>
        <dbReference type="Proteomes" id="UP000030184"/>
    </source>
</evidence>
<feature type="transmembrane region" description="Helical" evidence="6">
    <location>
        <begin position="192"/>
        <end position="217"/>
    </location>
</feature>
<evidence type="ECO:0000256" key="5">
    <source>
        <dbReference type="ARBA" id="ARBA00023136"/>
    </source>
</evidence>